<dbReference type="InterPro" id="IPR029058">
    <property type="entry name" value="AB_hydrolase_fold"/>
</dbReference>
<gene>
    <name evidence="1" type="ORF">L1049_001641</name>
</gene>
<name>A0AAP0QZL0_LIQFO</name>
<proteinExistence type="predicted"/>
<dbReference type="AlphaFoldDB" id="A0AAP0QZL0"/>
<dbReference type="EMBL" id="JBBPBK010000052">
    <property type="protein sequence ID" value="KAK9266817.1"/>
    <property type="molecule type" value="Genomic_DNA"/>
</dbReference>
<reference evidence="1 2" key="1">
    <citation type="journal article" date="2024" name="Plant J.">
        <title>Genome sequences and population genomics reveal climatic adaptation and genomic divergence between two closely related sweetgum species.</title>
        <authorList>
            <person name="Xu W.Q."/>
            <person name="Ren C.Q."/>
            <person name="Zhang X.Y."/>
            <person name="Comes H.P."/>
            <person name="Liu X.H."/>
            <person name="Li Y.G."/>
            <person name="Kettle C.J."/>
            <person name="Jalonen R."/>
            <person name="Gaisberger H."/>
            <person name="Ma Y.Z."/>
            <person name="Qiu Y.X."/>
        </authorList>
    </citation>
    <scope>NUCLEOTIDE SEQUENCE [LARGE SCALE GENOMIC DNA]</scope>
    <source>
        <strain evidence="1">Hangzhou</strain>
    </source>
</reference>
<dbReference type="PANTHER" id="PTHR31479">
    <property type="entry name" value="ALPHA/BETA-HYDROLASES SUPERFAMILY PROTEIN"/>
    <property type="match status" value="1"/>
</dbReference>
<dbReference type="SUPFAM" id="SSF53474">
    <property type="entry name" value="alpha/beta-Hydrolases"/>
    <property type="match status" value="1"/>
</dbReference>
<evidence type="ECO:0000313" key="2">
    <source>
        <dbReference type="Proteomes" id="UP001415857"/>
    </source>
</evidence>
<accession>A0AAP0QZL0</accession>
<dbReference type="Gene3D" id="3.40.50.1820">
    <property type="entry name" value="alpha/beta hydrolase"/>
    <property type="match status" value="1"/>
</dbReference>
<evidence type="ECO:0000313" key="1">
    <source>
        <dbReference type="EMBL" id="KAK9266817.1"/>
    </source>
</evidence>
<dbReference type="Proteomes" id="UP001415857">
    <property type="component" value="Unassembled WGS sequence"/>
</dbReference>
<sequence length="355" mass="40492">MASNGEIKFPSETFSTSGPQHLIGVDWVDTCHRISVVASLVKGVSVLEGDRHGRSPTLAPPWWNSFHFQLIDKLEDEEDQSIFGAIYEFKPPESNHYNSAPKYVVCFRGTRLRGKTWYKDLKVDIRIFLGTPHESSRFKQAMEYVKNKVNSVGAENIWLAGHCLGAAIAMLVGKEMAKENHFVETFLFNPPNIPGPSEWLENPDVQYVVRFTSIVIKAGLAFTLKGLQAQDDQFEALSGWTPFLFVNKADRTCSKYILDFKFEEKMEEFGLGKVWSFGLLNPMKNLFFQALKMDSKPFHVIPSAYLNINSRDLKKAHGIRQRWSSLKEAHGIQQWWSSDLECQTLLYQFGPKTTI</sequence>
<protein>
    <recommendedName>
        <fullName evidence="3">Fungal lipase-like domain-containing protein</fullName>
    </recommendedName>
</protein>
<comment type="caution">
    <text evidence="1">The sequence shown here is derived from an EMBL/GenBank/DDBJ whole genome shotgun (WGS) entry which is preliminary data.</text>
</comment>
<evidence type="ECO:0008006" key="3">
    <source>
        <dbReference type="Google" id="ProtNLM"/>
    </source>
</evidence>
<dbReference type="PANTHER" id="PTHR31479:SF2">
    <property type="entry name" value="ALPHA_BETA-HYDROLASES SUPERFAMILY PROTEIN"/>
    <property type="match status" value="1"/>
</dbReference>
<keyword evidence="2" id="KW-1185">Reference proteome</keyword>
<organism evidence="1 2">
    <name type="scientific">Liquidambar formosana</name>
    <name type="common">Formosan gum</name>
    <dbReference type="NCBI Taxonomy" id="63359"/>
    <lineage>
        <taxon>Eukaryota</taxon>
        <taxon>Viridiplantae</taxon>
        <taxon>Streptophyta</taxon>
        <taxon>Embryophyta</taxon>
        <taxon>Tracheophyta</taxon>
        <taxon>Spermatophyta</taxon>
        <taxon>Magnoliopsida</taxon>
        <taxon>eudicotyledons</taxon>
        <taxon>Gunneridae</taxon>
        <taxon>Pentapetalae</taxon>
        <taxon>Saxifragales</taxon>
        <taxon>Altingiaceae</taxon>
        <taxon>Liquidambar</taxon>
    </lineage>
</organism>